<dbReference type="Proteomes" id="UP000192288">
    <property type="component" value="Unassembled WGS sequence"/>
</dbReference>
<reference evidence="1 6" key="3">
    <citation type="submission" date="2023-02" db="EMBL/GenBank/DDBJ databases">
        <title>Antimicrobial susceptibility testing and tentative epidemiological cut-off values for Lactobacillaceae family species intended for ingestion.</title>
        <authorList>
            <person name="Noehr-Meldgaard K."/>
            <person name="Struve C."/>
            <person name="Ingmer H."/>
            <person name="Koza A."/>
            <person name="Al-Nakeeb K."/>
            <person name="Agersoe Y."/>
        </authorList>
    </citation>
    <scope>NUCLEOTIDE SEQUENCE [LARGE SCALE GENOMIC DNA]</scope>
    <source>
        <strain evidence="1 6">DSM 20193</strain>
    </source>
</reference>
<evidence type="ECO:0000313" key="1">
    <source>
        <dbReference type="EMBL" id="MDG9734253.1"/>
    </source>
</evidence>
<dbReference type="EMBL" id="MPLS01000027">
    <property type="protein sequence ID" value="ORI97384.1"/>
    <property type="molecule type" value="Genomic_DNA"/>
</dbReference>
<evidence type="ECO:0000313" key="4">
    <source>
        <dbReference type="Proteomes" id="UP000192288"/>
    </source>
</evidence>
<keyword evidence="6" id="KW-1185">Reference proteome</keyword>
<dbReference type="eggNOG" id="ENOG5030CPE">
    <property type="taxonomic scope" value="Bacteria"/>
</dbReference>
<dbReference type="Proteomes" id="UP001529201">
    <property type="component" value="Unassembled WGS sequence"/>
</dbReference>
<protein>
    <submittedName>
        <fullName evidence="2">Uncharacterized protein</fullName>
    </submittedName>
</protein>
<dbReference type="OrthoDB" id="2141035at2"/>
<name>A0A1X0VCM9_LEUPS</name>
<dbReference type="KEGG" id="lpse:FGL85_02100"/>
<sequence>MKEHYNHIHVGHDHGLQAYGVGFLLAGGIQFATSHDWWSTLWHAFLSWGYIGYYIAEVVQKVIH</sequence>
<accession>A0A1X0VCM9</accession>
<evidence type="ECO:0000313" key="6">
    <source>
        <dbReference type="Proteomes" id="UP001529201"/>
    </source>
</evidence>
<proteinExistence type="predicted"/>
<organism evidence="2 4">
    <name type="scientific">Leuconostoc pseudomesenteroides</name>
    <dbReference type="NCBI Taxonomy" id="33968"/>
    <lineage>
        <taxon>Bacteria</taxon>
        <taxon>Bacillati</taxon>
        <taxon>Bacillota</taxon>
        <taxon>Bacilli</taxon>
        <taxon>Lactobacillales</taxon>
        <taxon>Lactobacillaceae</taxon>
        <taxon>Leuconostoc</taxon>
    </lineage>
</organism>
<evidence type="ECO:0000313" key="2">
    <source>
        <dbReference type="EMBL" id="ORI97384.1"/>
    </source>
</evidence>
<dbReference type="STRING" id="33968.BMS77_08075"/>
<reference evidence="3 5" key="2">
    <citation type="submission" date="2019-06" db="EMBL/GenBank/DDBJ databases">
        <title>Genome analyses of bacteria isolated from kimchi.</title>
        <authorList>
            <person name="Lee S."/>
            <person name="Ahn S."/>
            <person name="Roh S."/>
        </authorList>
    </citation>
    <scope>NUCLEOTIDE SEQUENCE [LARGE SCALE GENOMIC DNA]</scope>
    <source>
        <strain evidence="3 5">CBA3630</strain>
    </source>
</reference>
<dbReference type="EMBL" id="CP042383">
    <property type="protein sequence ID" value="QEA41398.1"/>
    <property type="molecule type" value="Genomic_DNA"/>
</dbReference>
<reference evidence="2 4" key="1">
    <citation type="journal article" date="2017" name="Front. Microbiol.">
        <title>Genomic Characterization of Dairy Associated Leuconostoc Species and Diversity of Leuconostocs in Undefined Mixed Mesophilic Starter Cultures.</title>
        <authorList>
            <person name="Frantzen C.A."/>
            <person name="Kot W."/>
            <person name="Pedersen T.B."/>
            <person name="Ardo Y.M."/>
            <person name="Broadbent J.R."/>
            <person name="Neve H."/>
            <person name="Hansen L.H."/>
            <person name="Dal Bello F."/>
            <person name="Ostlie H.M."/>
            <person name="Kleppen H.P."/>
            <person name="Vogensen F.K."/>
            <person name="Holo H."/>
        </authorList>
    </citation>
    <scope>NUCLEOTIDE SEQUENCE [LARGE SCALE GENOMIC DNA]</scope>
    <source>
        <strain evidence="2 4">LMGCF08</strain>
    </source>
</reference>
<dbReference type="Proteomes" id="UP000321296">
    <property type="component" value="Chromosome"/>
</dbReference>
<dbReference type="AlphaFoldDB" id="A0A1X0VCM9"/>
<dbReference type="GeneID" id="97231563"/>
<gene>
    <name evidence="2" type="ORF">BMR96_07460</name>
    <name evidence="3" type="ORF">FGL85_02100</name>
    <name evidence="1" type="ORF">P1N92_09065</name>
</gene>
<evidence type="ECO:0000313" key="5">
    <source>
        <dbReference type="Proteomes" id="UP000321296"/>
    </source>
</evidence>
<dbReference type="EMBL" id="JARGDN010000015">
    <property type="protein sequence ID" value="MDG9734253.1"/>
    <property type="molecule type" value="Genomic_DNA"/>
</dbReference>
<evidence type="ECO:0000313" key="3">
    <source>
        <dbReference type="EMBL" id="QEA41398.1"/>
    </source>
</evidence>
<dbReference type="RefSeq" id="WP_004915105.1">
    <property type="nucleotide sequence ID" value="NZ_BMBO01000006.1"/>
</dbReference>